<keyword evidence="1" id="KW-0812">Transmembrane</keyword>
<dbReference type="AlphaFoldDB" id="A0A430JIG2"/>
<feature type="transmembrane region" description="Helical" evidence="1">
    <location>
        <begin position="97"/>
        <end position="116"/>
    </location>
</feature>
<proteinExistence type="predicted"/>
<name>A0A430JIG2_9BACL</name>
<comment type="caution">
    <text evidence="2">The sequence shown here is derived from an EMBL/GenBank/DDBJ whole genome shotgun (WGS) entry which is preliminary data.</text>
</comment>
<reference evidence="2 3" key="1">
    <citation type="submission" date="2018-12" db="EMBL/GenBank/DDBJ databases">
        <title>Bacillus ochoae sp. nov., Paenibacillus whitsoniae sp. nov., Paenibacillus spiritus sp. nov. Isolated from the Mars Exploration Rover during spacecraft assembly.</title>
        <authorList>
            <person name="Seuylemezian A."/>
            <person name="Vaishampayan P."/>
        </authorList>
    </citation>
    <scope>NUCLEOTIDE SEQUENCE [LARGE SCALE GENOMIC DNA]</scope>
    <source>
        <strain evidence="2 3">MER 54</strain>
    </source>
</reference>
<evidence type="ECO:0000313" key="3">
    <source>
        <dbReference type="Proteomes" id="UP000276128"/>
    </source>
</evidence>
<sequence>MKKSIQLEVILWSIALPGFGQLLNGKVLKGLLLVGLEFLINVNSNLNVIIISSFHGEIEKTINQTNYQWLMFYPCIYMFGMWDAYKDAGGGTRPYSTIPFVFGAFFGTVGIIFSTYCLGPVWLGIIGCFVGILVGTLIKSALRTQTERDSIDSEGDQE</sequence>
<dbReference type="Proteomes" id="UP000276128">
    <property type="component" value="Unassembled WGS sequence"/>
</dbReference>
<keyword evidence="3" id="KW-1185">Reference proteome</keyword>
<dbReference type="RefSeq" id="WP_126140288.1">
    <property type="nucleotide sequence ID" value="NZ_RXHU01000015.1"/>
</dbReference>
<accession>A0A430JIG2</accession>
<keyword evidence="1" id="KW-1133">Transmembrane helix</keyword>
<feature type="transmembrane region" description="Helical" evidence="1">
    <location>
        <begin position="122"/>
        <end position="142"/>
    </location>
</feature>
<keyword evidence="1" id="KW-0472">Membrane</keyword>
<evidence type="ECO:0000313" key="2">
    <source>
        <dbReference type="EMBL" id="RTE10825.1"/>
    </source>
</evidence>
<organism evidence="2 3">
    <name type="scientific">Paenibacillus whitsoniae</name>
    <dbReference type="NCBI Taxonomy" id="2496558"/>
    <lineage>
        <taxon>Bacteria</taxon>
        <taxon>Bacillati</taxon>
        <taxon>Bacillota</taxon>
        <taxon>Bacilli</taxon>
        <taxon>Bacillales</taxon>
        <taxon>Paenibacillaceae</taxon>
        <taxon>Paenibacillus</taxon>
    </lineage>
</organism>
<dbReference type="OrthoDB" id="1681794at2"/>
<evidence type="ECO:0000256" key="1">
    <source>
        <dbReference type="SAM" id="Phobius"/>
    </source>
</evidence>
<dbReference type="EMBL" id="RXHU01000015">
    <property type="protein sequence ID" value="RTE10825.1"/>
    <property type="molecule type" value="Genomic_DNA"/>
</dbReference>
<protein>
    <submittedName>
        <fullName evidence="2">Uncharacterized protein</fullName>
    </submittedName>
</protein>
<gene>
    <name evidence="2" type="ORF">EJQ19_06050</name>
</gene>